<sequence length="309" mass="33604">MARRVLYLLALIYSSFSLAQDCIGVVPAGSVHDFWKSVKAGSEKAGQELGLKIYFRGPHDESDVNAQRYIIDQVMENACIGLALAPNTQDRAYDVARLKEAGVPTVYFDRDTGSADVVSVVATNNYQAGVIAGQEMAKKLGNKGKVALLRMKKGVISTDAREKGFIDGATASGLSIAIDNYLGTIIGEARKNAEQILAKKTGKLDGIFTPNESTTLAVLMALDTTPSTQKLVHIGFDSNDYLVNALENGSIYGLIIQQPFEMGYKSVYTVYQAFLGQEYSKNIATETIFVTKENMLLPSVNQALLMKYD</sequence>
<name>A0A222FDV6_9GAMM</name>
<dbReference type="InterPro" id="IPR028082">
    <property type="entry name" value="Peripla_BP_I"/>
</dbReference>
<dbReference type="InterPro" id="IPR025997">
    <property type="entry name" value="SBP_2_dom"/>
</dbReference>
<protein>
    <submittedName>
        <fullName evidence="6">LacI family transcriptional regulator</fullName>
    </submittedName>
</protein>
<dbReference type="PANTHER" id="PTHR46847">
    <property type="entry name" value="D-ALLOSE-BINDING PERIPLASMIC PROTEIN-RELATED"/>
    <property type="match status" value="1"/>
</dbReference>
<dbReference type="GO" id="GO:0055085">
    <property type="term" value="P:transmembrane transport"/>
    <property type="evidence" value="ECO:0007669"/>
    <property type="project" value="UniProtKB-ARBA"/>
</dbReference>
<dbReference type="Proteomes" id="UP000202440">
    <property type="component" value="Chromosome"/>
</dbReference>
<dbReference type="AlphaFoldDB" id="A0A222FDV6"/>
<evidence type="ECO:0000259" key="5">
    <source>
        <dbReference type="Pfam" id="PF13407"/>
    </source>
</evidence>
<dbReference type="Pfam" id="PF13407">
    <property type="entry name" value="Peripla_BP_4"/>
    <property type="match status" value="1"/>
</dbReference>
<dbReference type="OrthoDB" id="6196975at2"/>
<evidence type="ECO:0000256" key="3">
    <source>
        <dbReference type="ARBA" id="ARBA00022729"/>
    </source>
</evidence>
<evidence type="ECO:0000313" key="6">
    <source>
        <dbReference type="EMBL" id="ASP37275.1"/>
    </source>
</evidence>
<feature type="chain" id="PRO_5013302012" evidence="4">
    <location>
        <begin position="20"/>
        <end position="309"/>
    </location>
</feature>
<evidence type="ECO:0000256" key="4">
    <source>
        <dbReference type="SAM" id="SignalP"/>
    </source>
</evidence>
<gene>
    <name evidence="6" type="ORF">CHH28_00610</name>
</gene>
<dbReference type="PANTHER" id="PTHR46847:SF1">
    <property type="entry name" value="D-ALLOSE-BINDING PERIPLASMIC PROTEIN-RELATED"/>
    <property type="match status" value="1"/>
</dbReference>
<keyword evidence="3 4" id="KW-0732">Signal</keyword>
<reference evidence="6 7" key="1">
    <citation type="submission" date="2017-07" db="EMBL/GenBank/DDBJ databases">
        <title>Annotated genome sequence of Bacterioplanes sanyensis isolated from Red Sea.</title>
        <authorList>
            <person name="Rehman Z.U."/>
        </authorList>
    </citation>
    <scope>NUCLEOTIDE SEQUENCE [LARGE SCALE GENOMIC DNA]</scope>
    <source>
        <strain evidence="6 7">NV9</strain>
    </source>
</reference>
<comment type="subcellular location">
    <subcellularLocation>
        <location evidence="1">Cell envelope</location>
    </subcellularLocation>
</comment>
<feature type="signal peptide" evidence="4">
    <location>
        <begin position="1"/>
        <end position="19"/>
    </location>
</feature>
<dbReference type="RefSeq" id="WP_094058493.1">
    <property type="nucleotide sequence ID" value="NZ_CP022530.1"/>
</dbReference>
<evidence type="ECO:0000256" key="2">
    <source>
        <dbReference type="ARBA" id="ARBA00007639"/>
    </source>
</evidence>
<evidence type="ECO:0000313" key="7">
    <source>
        <dbReference type="Proteomes" id="UP000202440"/>
    </source>
</evidence>
<dbReference type="SUPFAM" id="SSF53822">
    <property type="entry name" value="Periplasmic binding protein-like I"/>
    <property type="match status" value="1"/>
</dbReference>
<dbReference type="KEGG" id="bsan:CHH28_00610"/>
<dbReference type="GO" id="GO:0030246">
    <property type="term" value="F:carbohydrate binding"/>
    <property type="evidence" value="ECO:0007669"/>
    <property type="project" value="UniProtKB-ARBA"/>
</dbReference>
<feature type="domain" description="Periplasmic binding protein" evidence="5">
    <location>
        <begin position="23"/>
        <end position="277"/>
    </location>
</feature>
<proteinExistence type="inferred from homology"/>
<dbReference type="EMBL" id="CP022530">
    <property type="protein sequence ID" value="ASP37275.1"/>
    <property type="molecule type" value="Genomic_DNA"/>
</dbReference>
<dbReference type="CDD" id="cd20004">
    <property type="entry name" value="PBP1_ABC_sugar_binding-like"/>
    <property type="match status" value="1"/>
</dbReference>
<dbReference type="GO" id="GO:0030313">
    <property type="term" value="C:cell envelope"/>
    <property type="evidence" value="ECO:0007669"/>
    <property type="project" value="UniProtKB-SubCell"/>
</dbReference>
<dbReference type="Gene3D" id="3.40.50.2300">
    <property type="match status" value="2"/>
</dbReference>
<organism evidence="6 7">
    <name type="scientific">Bacterioplanes sanyensis</name>
    <dbReference type="NCBI Taxonomy" id="1249553"/>
    <lineage>
        <taxon>Bacteria</taxon>
        <taxon>Pseudomonadati</taxon>
        <taxon>Pseudomonadota</taxon>
        <taxon>Gammaproteobacteria</taxon>
        <taxon>Oceanospirillales</taxon>
        <taxon>Oceanospirillaceae</taxon>
        <taxon>Bacterioplanes</taxon>
    </lineage>
</organism>
<evidence type="ECO:0000256" key="1">
    <source>
        <dbReference type="ARBA" id="ARBA00004196"/>
    </source>
</evidence>
<comment type="similarity">
    <text evidence="2">Belongs to the bacterial solute-binding protein 2 family.</text>
</comment>
<keyword evidence="7" id="KW-1185">Reference proteome</keyword>
<accession>A0A222FDV6</accession>